<keyword evidence="2 8" id="KW-0728">SH3 domain</keyword>
<protein>
    <recommendedName>
        <fullName evidence="14">RING-type E3 ubiquitin transferase</fullName>
    </recommendedName>
</protein>
<feature type="domain" description="SH3" evidence="10">
    <location>
        <begin position="650"/>
        <end position="709"/>
    </location>
</feature>
<dbReference type="SMART" id="SM00326">
    <property type="entry name" value="SH3"/>
    <property type="match status" value="4"/>
</dbReference>
<dbReference type="GeneID" id="136803948"/>
<feature type="region of interest" description="Disordered" evidence="9">
    <location>
        <begin position="510"/>
        <end position="621"/>
    </location>
</feature>
<evidence type="ECO:0008006" key="14">
    <source>
        <dbReference type="Google" id="ProtNLM"/>
    </source>
</evidence>
<dbReference type="InterPro" id="IPR050384">
    <property type="entry name" value="Endophilin_SH3RF"/>
</dbReference>
<evidence type="ECO:0000256" key="6">
    <source>
        <dbReference type="ARBA" id="ARBA00022843"/>
    </source>
</evidence>
<feature type="region of interest" description="Disordered" evidence="9">
    <location>
        <begin position="260"/>
        <end position="363"/>
    </location>
</feature>
<dbReference type="PROSITE" id="PS50002">
    <property type="entry name" value="SH3"/>
    <property type="match status" value="4"/>
</dbReference>
<dbReference type="OrthoDB" id="2163411at2759"/>
<dbReference type="SMART" id="SM00184">
    <property type="entry name" value="RING"/>
    <property type="match status" value="1"/>
</dbReference>
<feature type="domain" description="RING-type" evidence="11">
    <location>
        <begin position="12"/>
        <end position="53"/>
    </location>
</feature>
<feature type="region of interest" description="Disordered" evidence="9">
    <location>
        <begin position="86"/>
        <end position="110"/>
    </location>
</feature>
<dbReference type="InterPro" id="IPR017907">
    <property type="entry name" value="Znf_RING_CS"/>
</dbReference>
<reference evidence="12" key="1">
    <citation type="submission" date="2021-01" db="UniProtKB">
        <authorList>
            <consortium name="EnsemblMetazoa"/>
        </authorList>
    </citation>
    <scope>IDENTIFICATION</scope>
</reference>
<dbReference type="InterPro" id="IPR001452">
    <property type="entry name" value="SH3_domain"/>
</dbReference>
<dbReference type="PANTHER" id="PTHR14167:SF51">
    <property type="entry name" value="RING-TYPE E3 UBIQUITIN TRANSFERASE"/>
    <property type="match status" value="1"/>
</dbReference>
<dbReference type="Pfam" id="PF00018">
    <property type="entry name" value="SH3_1"/>
    <property type="match status" value="2"/>
</dbReference>
<feature type="domain" description="SH3" evidence="10">
    <location>
        <begin position="126"/>
        <end position="185"/>
    </location>
</feature>
<comment type="similarity">
    <text evidence="1">Belongs to the SH3RF family.</text>
</comment>
<keyword evidence="6" id="KW-0832">Ubl conjugation</keyword>
<sequence length="709" mass="78116">MDGQKLKDLLQCAYCLERLDEKSKVLPCQHTFCTKCLNIIVENKGHLHCPECKSDFRNTNIDELPKNMLLLRILETLKNTNNKLRGCSDKLTEGQDEIPSVPKHENPKPKDAVKRISAKSKYQAQINQPCARGLHNFISNEEGDLPFKKGDVISLAHEIDTNWYEGFLGNKRGSIPKNFLETLVPLPKIEDTKVENPFAKALYSYENKEEPELISFREGDIIGVIKKVDNNWFGGILGGQYGIFPVNFVQLNKAAKEIMSGDQSSSATSSSDEENESSRKKTSRGRRVSRQKAASTSEPNAQSSCVRRDRGASTSNDPVTKRHTIHVENPDEQLRQSRRALNLSEDFEPQERTRAMSQGRRVNYECQQSVPRTLASTVLLSRALRRSDERLGINTSSGLTPTVSMTTSIPRATEGITRSLSTSPSNSIPNAIGTGEMHTALFTYSPARDDELALIQGDQYSVIEKHLDGWFKGVHVRSQQCGVFPGNYVKPSSQVSQQMLRSIGTHPSRAVIGYGSNPSSPNVPASSGPAFNFPPTRMDVGEDSSSNSNGATSSSISAYGENSSPKTSGMSGFMKIFKKNKTKRQTLPAPTTPQQPPSYYHSSMPGPIARPSPNVPAEPPPPYTPSPLIPQTALSTRTNDSVINTSVPSTSIEKFRAIATYPALHENELSLRVGDLIFVTKKHIDGWYTGKSQRTGTTGVFPSTFVIPN</sequence>
<feature type="domain" description="SH3" evidence="10">
    <location>
        <begin position="433"/>
        <end position="494"/>
    </location>
</feature>
<dbReference type="EnsemblMetazoa" id="CLYHEMT009708.1">
    <property type="protein sequence ID" value="CLYHEMP009708.1"/>
    <property type="gene ID" value="CLYHEMG009708"/>
</dbReference>
<proteinExistence type="inferred from homology"/>
<dbReference type="SUPFAM" id="SSF57850">
    <property type="entry name" value="RING/U-box"/>
    <property type="match status" value="1"/>
</dbReference>
<feature type="compositionally biased region" description="Low complexity" evidence="9">
    <location>
        <begin position="544"/>
        <end position="558"/>
    </location>
</feature>
<evidence type="ECO:0000256" key="9">
    <source>
        <dbReference type="SAM" id="MobiDB-lite"/>
    </source>
</evidence>
<evidence type="ECO:0000256" key="7">
    <source>
        <dbReference type="PROSITE-ProRule" id="PRU00175"/>
    </source>
</evidence>
<evidence type="ECO:0000256" key="2">
    <source>
        <dbReference type="ARBA" id="ARBA00022443"/>
    </source>
</evidence>
<name>A0A7M5V1G9_9CNID</name>
<feature type="compositionally biased region" description="Polar residues" evidence="9">
    <location>
        <begin position="560"/>
        <end position="570"/>
    </location>
</feature>
<dbReference type="Pfam" id="PF00097">
    <property type="entry name" value="zf-C3HC4"/>
    <property type="match status" value="1"/>
</dbReference>
<dbReference type="RefSeq" id="XP_066916775.1">
    <property type="nucleotide sequence ID" value="XM_067060674.1"/>
</dbReference>
<accession>A0A7M5V1G9</accession>
<keyword evidence="4 7" id="KW-0863">Zinc-finger</keyword>
<feature type="compositionally biased region" description="Pro residues" evidence="9">
    <location>
        <begin position="608"/>
        <end position="621"/>
    </location>
</feature>
<dbReference type="Pfam" id="PF07653">
    <property type="entry name" value="SH3_2"/>
    <property type="match status" value="1"/>
</dbReference>
<dbReference type="Pfam" id="PF14604">
    <property type="entry name" value="SH3_9"/>
    <property type="match status" value="1"/>
</dbReference>
<evidence type="ECO:0000259" key="10">
    <source>
        <dbReference type="PROSITE" id="PS50002"/>
    </source>
</evidence>
<evidence type="ECO:0000256" key="5">
    <source>
        <dbReference type="ARBA" id="ARBA00022833"/>
    </source>
</evidence>
<evidence type="ECO:0000256" key="1">
    <source>
        <dbReference type="ARBA" id="ARBA00008649"/>
    </source>
</evidence>
<dbReference type="AlphaFoldDB" id="A0A7M5V1G9"/>
<dbReference type="Gene3D" id="3.30.40.10">
    <property type="entry name" value="Zinc/RING finger domain, C3HC4 (zinc finger)"/>
    <property type="match status" value="1"/>
</dbReference>
<keyword evidence="5" id="KW-0862">Zinc</keyword>
<dbReference type="SUPFAM" id="SSF50044">
    <property type="entry name" value="SH3-domain"/>
    <property type="match status" value="4"/>
</dbReference>
<dbReference type="PROSITE" id="PS00518">
    <property type="entry name" value="ZF_RING_1"/>
    <property type="match status" value="1"/>
</dbReference>
<feature type="compositionally biased region" description="Polar residues" evidence="9">
    <location>
        <begin position="292"/>
        <end position="305"/>
    </location>
</feature>
<dbReference type="GO" id="GO:0008270">
    <property type="term" value="F:zinc ion binding"/>
    <property type="evidence" value="ECO:0007669"/>
    <property type="project" value="UniProtKB-KW"/>
</dbReference>
<dbReference type="InterPro" id="IPR013083">
    <property type="entry name" value="Znf_RING/FYVE/PHD"/>
</dbReference>
<evidence type="ECO:0000256" key="4">
    <source>
        <dbReference type="ARBA" id="ARBA00022771"/>
    </source>
</evidence>
<organism evidence="12 13">
    <name type="scientific">Clytia hemisphaerica</name>
    <dbReference type="NCBI Taxonomy" id="252671"/>
    <lineage>
        <taxon>Eukaryota</taxon>
        <taxon>Metazoa</taxon>
        <taxon>Cnidaria</taxon>
        <taxon>Hydrozoa</taxon>
        <taxon>Hydroidolina</taxon>
        <taxon>Leptothecata</taxon>
        <taxon>Obeliida</taxon>
        <taxon>Clytiidae</taxon>
        <taxon>Clytia</taxon>
    </lineage>
</organism>
<dbReference type="Gene3D" id="2.30.30.40">
    <property type="entry name" value="SH3 Domains"/>
    <property type="match status" value="4"/>
</dbReference>
<feature type="compositionally biased region" description="Basic and acidic residues" evidence="9">
    <location>
        <begin position="325"/>
        <end position="335"/>
    </location>
</feature>
<dbReference type="PANTHER" id="PTHR14167">
    <property type="entry name" value="SH3 DOMAIN-CONTAINING"/>
    <property type="match status" value="1"/>
</dbReference>
<dbReference type="InterPro" id="IPR036028">
    <property type="entry name" value="SH3-like_dom_sf"/>
</dbReference>
<feature type="compositionally biased region" description="Basic residues" evidence="9">
    <location>
        <begin position="280"/>
        <end position="290"/>
    </location>
</feature>
<keyword evidence="3" id="KW-0479">Metal-binding</keyword>
<evidence type="ECO:0000256" key="3">
    <source>
        <dbReference type="ARBA" id="ARBA00022723"/>
    </source>
</evidence>
<evidence type="ECO:0000256" key="8">
    <source>
        <dbReference type="PROSITE-ProRule" id="PRU00192"/>
    </source>
</evidence>
<feature type="domain" description="SH3" evidence="10">
    <location>
        <begin position="194"/>
        <end position="254"/>
    </location>
</feature>
<evidence type="ECO:0000259" key="11">
    <source>
        <dbReference type="PROSITE" id="PS50089"/>
    </source>
</evidence>
<dbReference type="PRINTS" id="PR00452">
    <property type="entry name" value="SH3DOMAIN"/>
</dbReference>
<dbReference type="Proteomes" id="UP000594262">
    <property type="component" value="Unplaced"/>
</dbReference>
<dbReference type="PROSITE" id="PS50089">
    <property type="entry name" value="ZF_RING_2"/>
    <property type="match status" value="1"/>
</dbReference>
<dbReference type="InterPro" id="IPR001841">
    <property type="entry name" value="Znf_RING"/>
</dbReference>
<dbReference type="InterPro" id="IPR018957">
    <property type="entry name" value="Znf_C3HC4_RING-type"/>
</dbReference>
<evidence type="ECO:0000313" key="13">
    <source>
        <dbReference type="Proteomes" id="UP000594262"/>
    </source>
</evidence>
<evidence type="ECO:0000313" key="12">
    <source>
        <dbReference type="EnsemblMetazoa" id="CLYHEMP009708.1"/>
    </source>
</evidence>
<keyword evidence="13" id="KW-1185">Reference proteome</keyword>
<feature type="compositionally biased region" description="Low complexity" evidence="9">
    <location>
        <begin position="515"/>
        <end position="530"/>
    </location>
</feature>